<dbReference type="EMBL" id="MF285618">
    <property type="protein sequence ID" value="ATA65550.1"/>
    <property type="molecule type" value="Genomic_DNA"/>
</dbReference>
<accession>A0A289ZW13</accession>
<protein>
    <submittedName>
        <fullName evidence="1">Uncharacterized protein</fullName>
    </submittedName>
</protein>
<evidence type="ECO:0000313" key="2">
    <source>
        <dbReference type="Proteomes" id="UP000223363"/>
    </source>
</evidence>
<keyword evidence="2" id="KW-1185">Reference proteome</keyword>
<reference evidence="2" key="1">
    <citation type="submission" date="2017-06" db="EMBL/GenBank/DDBJ databases">
        <authorList>
            <person name="Zhao X."/>
        </authorList>
    </citation>
    <scope>NUCLEOTIDE SEQUENCE [LARGE SCALE GENOMIC DNA]</scope>
</reference>
<dbReference type="Proteomes" id="UP000223363">
    <property type="component" value="Segment"/>
</dbReference>
<sequence>MFLETYRDMWRSFYTRYRYEGAKGKVFKFAVSEDVADTLDKRMAVIFLKEPGQEPKLLWVYYNEPIYPTVFIRALKAAGVIKEGIGYEHGCAANLSVSRHSRSDVWQIYTGSRPLLKVGLFSSTFYAKAIDHVGFLVNDHKAFLKFCTNKGLK</sequence>
<proteinExistence type="predicted"/>
<gene>
    <name evidence="1" type="ORF">2050HW_00215</name>
</gene>
<organism evidence="1 2">
    <name type="scientific">Serratia phage vB_SmaM_ 2050HW</name>
    <dbReference type="NCBI Taxonomy" id="2024252"/>
    <lineage>
        <taxon>Viruses</taxon>
        <taxon>Duplodnaviria</taxon>
        <taxon>Heunggongvirae</taxon>
        <taxon>Uroviricota</taxon>
        <taxon>Caudoviricetes</taxon>
        <taxon>Chimalliviridae</taxon>
        <taxon>Moabitevirus</taxon>
        <taxon>Moabitevirus mv2050HW</taxon>
    </lineage>
</organism>
<evidence type="ECO:0000313" key="1">
    <source>
        <dbReference type="EMBL" id="ATA65550.1"/>
    </source>
</evidence>
<name>A0A289ZW13_9CAUD</name>